<organism evidence="2 3">
    <name type="scientific">Diaporthe australafricana</name>
    <dbReference type="NCBI Taxonomy" id="127596"/>
    <lineage>
        <taxon>Eukaryota</taxon>
        <taxon>Fungi</taxon>
        <taxon>Dikarya</taxon>
        <taxon>Ascomycota</taxon>
        <taxon>Pezizomycotina</taxon>
        <taxon>Sordariomycetes</taxon>
        <taxon>Sordariomycetidae</taxon>
        <taxon>Diaporthales</taxon>
        <taxon>Diaporthaceae</taxon>
        <taxon>Diaporthe</taxon>
    </lineage>
</organism>
<dbReference type="Proteomes" id="UP001583177">
    <property type="component" value="Unassembled WGS sequence"/>
</dbReference>
<accession>A0ABR3VWS9</accession>
<reference evidence="2 3" key="1">
    <citation type="journal article" date="2024" name="IMA Fungus">
        <title>IMA Genome - F19 : A genome assembly and annotation guide to empower mycologists, including annotated draft genome sequences of Ceratocystis pirilliformis, Diaporthe australafricana, Fusarium ophioides, Paecilomyces lecythidis, and Sporothrix stenoceras.</title>
        <authorList>
            <person name="Aylward J."/>
            <person name="Wilson A.M."/>
            <person name="Visagie C.M."/>
            <person name="Spraker J."/>
            <person name="Barnes I."/>
            <person name="Buitendag C."/>
            <person name="Ceriani C."/>
            <person name="Del Mar Angel L."/>
            <person name="du Plessis D."/>
            <person name="Fuchs T."/>
            <person name="Gasser K."/>
            <person name="Kramer D."/>
            <person name="Li W."/>
            <person name="Munsamy K."/>
            <person name="Piso A."/>
            <person name="Price J.L."/>
            <person name="Sonnekus B."/>
            <person name="Thomas C."/>
            <person name="van der Nest A."/>
            <person name="van Dijk A."/>
            <person name="van Heerden A."/>
            <person name="van Vuuren N."/>
            <person name="Yilmaz N."/>
            <person name="Duong T.A."/>
            <person name="van der Merwe N.A."/>
            <person name="Wingfield M.J."/>
            <person name="Wingfield B.D."/>
        </authorList>
    </citation>
    <scope>NUCLEOTIDE SEQUENCE [LARGE SCALE GENOMIC DNA]</scope>
    <source>
        <strain evidence="2 3">CMW 18300</strain>
    </source>
</reference>
<gene>
    <name evidence="2" type="ORF">Daus18300_014019</name>
</gene>
<dbReference type="EMBL" id="JAWRVE010000248">
    <property type="protein sequence ID" value="KAL1847225.1"/>
    <property type="molecule type" value="Genomic_DNA"/>
</dbReference>
<sequence length="502" mass="56613">MDLQFVAHHWQVVIIARPRADKPYRHLASRFYSPHCLCPRTVQDLCLDVLRILSDDSHRISILQELVFAAENRDEDVDFMLPAYDYHSQREKKGANYKFPYLTACLILAMAECSCKSHRALGEYPGPCTDDEFHTDWSYPFDDYEECTEILEPTVVTVIDITDLHKPRYCFLSMNDMCIQCALREYNSKSSNHTLPDGGDAEDELPPSKMPMYTPSSGEAVAYDIHLLPHGSSNEKYSEVLQALKAYPLIEATALASCWPSTAWKSSEQTAADSNQLSLSASPEVPRSRIKSLGELARNKAVDAITSGLLEDLQLLDDLLVLPQFQRSFLATCAVRADCLATSEYQSTVAALLALLLEGVLHVDLYPFRKLPPATIREILKSDRLKDMKSLNLSGIFARPDIKELEDTLDAIPRQLECVYLLSPWEEVNNLGWIRTLFGKTLKDYYSEGQNLVAGKKIISGGHLSDYMVGTYSCGLSIPFMRRIMSGDPSILEDCWSMYSDW</sequence>
<comment type="caution">
    <text evidence="2">The sequence shown here is derived from an EMBL/GenBank/DDBJ whole genome shotgun (WGS) entry which is preliminary data.</text>
</comment>
<name>A0ABR3VWS9_9PEZI</name>
<protein>
    <submittedName>
        <fullName evidence="2">Uncharacterized protein</fullName>
    </submittedName>
</protein>
<evidence type="ECO:0000256" key="1">
    <source>
        <dbReference type="SAM" id="MobiDB-lite"/>
    </source>
</evidence>
<evidence type="ECO:0000313" key="3">
    <source>
        <dbReference type="Proteomes" id="UP001583177"/>
    </source>
</evidence>
<evidence type="ECO:0000313" key="2">
    <source>
        <dbReference type="EMBL" id="KAL1847225.1"/>
    </source>
</evidence>
<feature type="region of interest" description="Disordered" evidence="1">
    <location>
        <begin position="192"/>
        <end position="213"/>
    </location>
</feature>
<keyword evidence="3" id="KW-1185">Reference proteome</keyword>
<proteinExistence type="predicted"/>